<evidence type="ECO:0000256" key="6">
    <source>
        <dbReference type="ARBA" id="ARBA00035292"/>
    </source>
</evidence>
<evidence type="ECO:0000256" key="5">
    <source>
        <dbReference type="ARBA" id="ARBA00023274"/>
    </source>
</evidence>
<dbReference type="AlphaFoldDB" id="A0A1F6WPQ3"/>
<keyword evidence="3 7" id="KW-0694">RNA-binding</keyword>
<dbReference type="SUPFAM" id="SSF55658">
    <property type="entry name" value="L9 N-domain-like"/>
    <property type="match status" value="1"/>
</dbReference>
<dbReference type="Proteomes" id="UP000179448">
    <property type="component" value="Unassembled WGS sequence"/>
</dbReference>
<keyword evidence="4 7" id="KW-0689">Ribosomal protein</keyword>
<keyword evidence="2 7" id="KW-0699">rRNA-binding</keyword>
<feature type="domain" description="Large ribosomal subunit protein bL9 C-terminal" evidence="9">
    <location>
        <begin position="63"/>
        <end position="146"/>
    </location>
</feature>
<dbReference type="InterPro" id="IPR020070">
    <property type="entry name" value="Ribosomal_bL9_N"/>
</dbReference>
<evidence type="ECO:0000256" key="4">
    <source>
        <dbReference type="ARBA" id="ARBA00022980"/>
    </source>
</evidence>
<evidence type="ECO:0000256" key="3">
    <source>
        <dbReference type="ARBA" id="ARBA00022884"/>
    </source>
</evidence>
<dbReference type="NCBIfam" id="TIGR00158">
    <property type="entry name" value="L9"/>
    <property type="match status" value="1"/>
</dbReference>
<comment type="caution">
    <text evidence="10">The sequence shown here is derived from an EMBL/GenBank/DDBJ whole genome shotgun (WGS) entry which is preliminary data.</text>
</comment>
<dbReference type="InterPro" id="IPR020069">
    <property type="entry name" value="Ribosomal_bL9_C"/>
</dbReference>
<evidence type="ECO:0000313" key="11">
    <source>
        <dbReference type="Proteomes" id="UP000179448"/>
    </source>
</evidence>
<evidence type="ECO:0000256" key="2">
    <source>
        <dbReference type="ARBA" id="ARBA00022730"/>
    </source>
</evidence>
<organism evidence="10 11">
    <name type="scientific">Candidatus Nomurabacteria bacterium RIFCSPLOWO2_01_FULL_36_10b</name>
    <dbReference type="NCBI Taxonomy" id="1801766"/>
    <lineage>
        <taxon>Bacteria</taxon>
        <taxon>Candidatus Nomuraibacteriota</taxon>
    </lineage>
</organism>
<dbReference type="SUPFAM" id="SSF55653">
    <property type="entry name" value="Ribosomal protein L9 C-domain"/>
    <property type="match status" value="1"/>
</dbReference>
<dbReference type="GO" id="GO:0003735">
    <property type="term" value="F:structural constituent of ribosome"/>
    <property type="evidence" value="ECO:0007669"/>
    <property type="project" value="InterPro"/>
</dbReference>
<evidence type="ECO:0000259" key="8">
    <source>
        <dbReference type="Pfam" id="PF01281"/>
    </source>
</evidence>
<dbReference type="EMBL" id="MFUQ01000013">
    <property type="protein sequence ID" value="OGI83715.1"/>
    <property type="molecule type" value="Genomic_DNA"/>
</dbReference>
<gene>
    <name evidence="7" type="primary">rplI</name>
    <name evidence="10" type="ORF">A2997_02000</name>
</gene>
<dbReference type="GO" id="GO:0005840">
    <property type="term" value="C:ribosome"/>
    <property type="evidence" value="ECO:0007669"/>
    <property type="project" value="UniProtKB-KW"/>
</dbReference>
<protein>
    <recommendedName>
        <fullName evidence="6 7">Large ribosomal subunit protein bL9</fullName>
    </recommendedName>
</protein>
<dbReference type="GO" id="GO:1990904">
    <property type="term" value="C:ribonucleoprotein complex"/>
    <property type="evidence" value="ECO:0007669"/>
    <property type="project" value="UniProtKB-KW"/>
</dbReference>
<dbReference type="HAMAP" id="MF_00503">
    <property type="entry name" value="Ribosomal_bL9"/>
    <property type="match status" value="1"/>
</dbReference>
<feature type="domain" description="Ribosomal protein L9" evidence="8">
    <location>
        <begin position="1"/>
        <end position="45"/>
    </location>
</feature>
<dbReference type="Gene3D" id="3.10.430.100">
    <property type="entry name" value="Ribosomal protein L9, C-terminal domain"/>
    <property type="match status" value="1"/>
</dbReference>
<proteinExistence type="inferred from homology"/>
<evidence type="ECO:0000259" key="9">
    <source>
        <dbReference type="Pfam" id="PF03948"/>
    </source>
</evidence>
<dbReference type="InterPro" id="IPR000244">
    <property type="entry name" value="Ribosomal_bL9"/>
</dbReference>
<dbReference type="InterPro" id="IPR036791">
    <property type="entry name" value="Ribosomal_bL9_C_sf"/>
</dbReference>
<dbReference type="GO" id="GO:0019843">
    <property type="term" value="F:rRNA binding"/>
    <property type="evidence" value="ECO:0007669"/>
    <property type="project" value="UniProtKB-UniRule"/>
</dbReference>
<dbReference type="InterPro" id="IPR009027">
    <property type="entry name" value="Ribosomal_bL9/RNase_H1_N"/>
</dbReference>
<dbReference type="InterPro" id="IPR020594">
    <property type="entry name" value="Ribosomal_bL9_bac/chp"/>
</dbReference>
<dbReference type="Pfam" id="PF01281">
    <property type="entry name" value="Ribosomal_L9_N"/>
    <property type="match status" value="1"/>
</dbReference>
<dbReference type="Pfam" id="PF03948">
    <property type="entry name" value="Ribosomal_L9_C"/>
    <property type="match status" value="1"/>
</dbReference>
<accession>A0A1F6WPQ3</accession>
<evidence type="ECO:0000256" key="1">
    <source>
        <dbReference type="ARBA" id="ARBA00010605"/>
    </source>
</evidence>
<name>A0A1F6WPQ3_9BACT</name>
<evidence type="ECO:0000313" key="10">
    <source>
        <dbReference type="EMBL" id="OGI83715.1"/>
    </source>
</evidence>
<reference evidence="10 11" key="1">
    <citation type="journal article" date="2016" name="Nat. Commun.">
        <title>Thousands of microbial genomes shed light on interconnected biogeochemical processes in an aquifer system.</title>
        <authorList>
            <person name="Anantharaman K."/>
            <person name="Brown C.T."/>
            <person name="Hug L.A."/>
            <person name="Sharon I."/>
            <person name="Castelle C.J."/>
            <person name="Probst A.J."/>
            <person name="Thomas B.C."/>
            <person name="Singh A."/>
            <person name="Wilkins M.J."/>
            <person name="Karaoz U."/>
            <person name="Brodie E.L."/>
            <person name="Williams K.H."/>
            <person name="Hubbard S.S."/>
            <person name="Banfield J.F."/>
        </authorList>
    </citation>
    <scope>NUCLEOTIDE SEQUENCE [LARGE SCALE GENOMIC DNA]</scope>
</reference>
<dbReference type="PANTHER" id="PTHR21368">
    <property type="entry name" value="50S RIBOSOMAL PROTEIN L9"/>
    <property type="match status" value="1"/>
</dbReference>
<keyword evidence="5 7" id="KW-0687">Ribonucleoprotein</keyword>
<dbReference type="InterPro" id="IPR036935">
    <property type="entry name" value="Ribosomal_bL9_N_sf"/>
</dbReference>
<dbReference type="Gene3D" id="3.40.5.10">
    <property type="entry name" value="Ribosomal protein L9, N-terminal domain"/>
    <property type="match status" value="1"/>
</dbReference>
<dbReference type="GO" id="GO:0006412">
    <property type="term" value="P:translation"/>
    <property type="evidence" value="ECO:0007669"/>
    <property type="project" value="UniProtKB-UniRule"/>
</dbReference>
<evidence type="ECO:0000256" key="7">
    <source>
        <dbReference type="HAMAP-Rule" id="MF_00503"/>
    </source>
</evidence>
<dbReference type="STRING" id="1801766.A2997_02000"/>
<sequence>MKVILLDNVKKLGERYETVNVKNGYAHNFLIPRKLAVQATPDVLSRVANMRSEYEKEHGARIEKLKEAFESISGAKITISHNTNEQGGLYEAIDEESIITAINQKYNTNLKASAIVLDEPIKKIGTYNIKLLSDNVSTDVTIEVVAQE</sequence>
<comment type="function">
    <text evidence="7">Binds to the 23S rRNA.</text>
</comment>
<comment type="similarity">
    <text evidence="1 7">Belongs to the bacterial ribosomal protein bL9 family.</text>
</comment>